<dbReference type="Pfam" id="PF05569">
    <property type="entry name" value="Peptidase_M56"/>
    <property type="match status" value="1"/>
</dbReference>
<feature type="region of interest" description="Disordered" evidence="1">
    <location>
        <begin position="635"/>
        <end position="681"/>
    </location>
</feature>
<feature type="domain" description="Peptidase M56" evidence="3">
    <location>
        <begin position="26"/>
        <end position="277"/>
    </location>
</feature>
<keyword evidence="2" id="KW-0472">Membrane</keyword>
<dbReference type="InterPro" id="IPR008756">
    <property type="entry name" value="Peptidase_M56"/>
</dbReference>
<evidence type="ECO:0000313" key="5">
    <source>
        <dbReference type="Proteomes" id="UP000184418"/>
    </source>
</evidence>
<feature type="transmembrane region" description="Helical" evidence="2">
    <location>
        <begin position="336"/>
        <end position="358"/>
    </location>
</feature>
<protein>
    <submittedName>
        <fullName evidence="4">BlaR1 peptidase M56</fullName>
    </submittedName>
</protein>
<feature type="compositionally biased region" description="Pro residues" evidence="1">
    <location>
        <begin position="759"/>
        <end position="785"/>
    </location>
</feature>
<dbReference type="EMBL" id="FQYN01000002">
    <property type="protein sequence ID" value="SHI60282.1"/>
    <property type="molecule type" value="Genomic_DNA"/>
</dbReference>
<dbReference type="PANTHER" id="PTHR34978">
    <property type="entry name" value="POSSIBLE SENSOR-TRANSDUCER PROTEIN BLAR"/>
    <property type="match status" value="1"/>
</dbReference>
<sequence length="859" mass="94963">MNWLENALSPALVRALGWTIVHSLWQGAVVGLALVGLLLVLRRHSAQVRYNVACVALATMLGLALATFVRHYAIALNTTDAVAMSTAPVNAAVTTVVSTDFLQHSAAPAEAVAAAGVPAWLAYFDHNLPLIVAAWLLGLLAMTLRLLGGLAYVQRLRHYRVQPLAAHWSERLAVLAAKAGLKKSITLLESALVKAPLVAGHLKPVILLPLGTVLGLAPAQLEAILAHELAHIARRDYLMNILQSVAEILFFYHPAAWFITACLRTERENCCDDEATAICGDPLTLARALAALAEMGHDVMPVPQLALSAVGPDGSLLGRIRRLVQRRAAPTFSEGVMAALVVMGGLVLLGLTAAVSMASPRPWADKAKALAGLVAGPDNAAWLHSLTAMHQDTLPPLPALDPALDSALCLTQDDDGDKDKKKSKRKTKDGDRHVVIMRNEQVQRPDWRDDGQTVIVKRDKKGRATEIVVDGRRIDLQAENKKVKGGSTEIIRLPEPGRADRRWSSRGDDFAFNFKEGSETYGMTFKDKEALRMAFPGFRMNLNLDTERVRANAQRAAGKTSVTRDGKRVEIRNGKHVQIIDTDKLQEEALRDAEHDLRDAIRDETNEKVREQLDEQLDRLQEQREELRNQQLERRLEREQEQRDRAQELRDRQQEQRDRAQEQRDRAQEQRDRQQEQREQTEAAMVRELRADGLIADPDNYQFSLSAKSMVVNGKTQSAAKRDKYLSLLQDQSGRKLAPGSSYIVTRNTDSSTSTISGPRPPRPPRAPRVTPATPPTPPTPPMAPAAPRKPALDSNEIGAQLRRDGLIGKDDQSYQLQLNQASMSVNGQKQPDEVAKKYRELLNHTNDKSFNINISVSE</sequence>
<proteinExistence type="predicted"/>
<feature type="compositionally biased region" description="Polar residues" evidence="1">
    <location>
        <begin position="743"/>
        <end position="757"/>
    </location>
</feature>
<dbReference type="CDD" id="cd07341">
    <property type="entry name" value="M56_BlaR1_MecR1_like"/>
    <property type="match status" value="1"/>
</dbReference>
<keyword evidence="2" id="KW-0812">Transmembrane</keyword>
<feature type="region of interest" description="Disordered" evidence="1">
    <location>
        <begin position="733"/>
        <end position="792"/>
    </location>
</feature>
<dbReference type="AlphaFoldDB" id="A0A1M6CGZ3"/>
<evidence type="ECO:0000259" key="3">
    <source>
        <dbReference type="Pfam" id="PF05569"/>
    </source>
</evidence>
<organism evidence="4 5">
    <name type="scientific">Hymenobacter daecheongensis DSM 21074</name>
    <dbReference type="NCBI Taxonomy" id="1121955"/>
    <lineage>
        <taxon>Bacteria</taxon>
        <taxon>Pseudomonadati</taxon>
        <taxon>Bacteroidota</taxon>
        <taxon>Cytophagia</taxon>
        <taxon>Cytophagales</taxon>
        <taxon>Hymenobacteraceae</taxon>
        <taxon>Hymenobacter</taxon>
    </lineage>
</organism>
<evidence type="ECO:0000256" key="1">
    <source>
        <dbReference type="SAM" id="MobiDB-lite"/>
    </source>
</evidence>
<gene>
    <name evidence="4" type="ORF">SAMN02745146_1152</name>
</gene>
<name>A0A1M6CGZ3_9BACT</name>
<reference evidence="4 5" key="1">
    <citation type="submission" date="2016-11" db="EMBL/GenBank/DDBJ databases">
        <authorList>
            <person name="Jaros S."/>
            <person name="Januszkiewicz K."/>
            <person name="Wedrychowicz H."/>
        </authorList>
    </citation>
    <scope>NUCLEOTIDE SEQUENCE [LARGE SCALE GENOMIC DNA]</scope>
    <source>
        <strain evidence="4 5">DSM 21074</strain>
    </source>
</reference>
<dbReference type="InterPro" id="IPR052173">
    <property type="entry name" value="Beta-lactam_resp_regulator"/>
</dbReference>
<feature type="transmembrane region" description="Helical" evidence="2">
    <location>
        <begin position="130"/>
        <end position="153"/>
    </location>
</feature>
<dbReference type="RefSeq" id="WP_084538808.1">
    <property type="nucleotide sequence ID" value="NZ_FQYN01000002.1"/>
</dbReference>
<evidence type="ECO:0000313" key="4">
    <source>
        <dbReference type="EMBL" id="SHI60282.1"/>
    </source>
</evidence>
<accession>A0A1M6CGZ3</accession>
<feature type="transmembrane region" description="Helical" evidence="2">
    <location>
        <begin position="20"/>
        <end position="41"/>
    </location>
</feature>
<keyword evidence="5" id="KW-1185">Reference proteome</keyword>
<dbReference type="Proteomes" id="UP000184418">
    <property type="component" value="Unassembled WGS sequence"/>
</dbReference>
<dbReference type="PANTHER" id="PTHR34978:SF3">
    <property type="entry name" value="SLR0241 PROTEIN"/>
    <property type="match status" value="1"/>
</dbReference>
<dbReference type="OrthoDB" id="15218at2"/>
<dbReference type="Gene3D" id="3.30.2010.10">
    <property type="entry name" value="Metalloproteases ('zincins'), catalytic domain"/>
    <property type="match status" value="1"/>
</dbReference>
<feature type="region of interest" description="Disordered" evidence="1">
    <location>
        <begin position="410"/>
        <end position="431"/>
    </location>
</feature>
<evidence type="ECO:0000256" key="2">
    <source>
        <dbReference type="SAM" id="Phobius"/>
    </source>
</evidence>
<dbReference type="STRING" id="1121955.SAMN02745146_1152"/>
<keyword evidence="2" id="KW-1133">Transmembrane helix</keyword>
<feature type="transmembrane region" description="Helical" evidence="2">
    <location>
        <begin position="48"/>
        <end position="69"/>
    </location>
</feature>